<feature type="domain" description="EF-hand" evidence="2">
    <location>
        <begin position="4"/>
        <end position="39"/>
    </location>
</feature>
<dbReference type="AlphaFoldDB" id="A0A1Y3B634"/>
<keyword evidence="1" id="KW-0106">Calcium</keyword>
<protein>
    <recommendedName>
        <fullName evidence="2">EF-hand domain-containing protein</fullName>
    </recommendedName>
</protein>
<dbReference type="InterPro" id="IPR018247">
    <property type="entry name" value="EF_Hand_1_Ca_BS"/>
</dbReference>
<gene>
    <name evidence="3" type="ORF">BLA29_014442</name>
</gene>
<dbReference type="PROSITE" id="PS00018">
    <property type="entry name" value="EF_HAND_1"/>
    <property type="match status" value="1"/>
</dbReference>
<dbReference type="SUPFAM" id="SSF47473">
    <property type="entry name" value="EF-hand"/>
    <property type="match status" value="1"/>
</dbReference>
<accession>A0A1Y3B634</accession>
<dbReference type="PROSITE" id="PS50222">
    <property type="entry name" value="EF_HAND_2"/>
    <property type="match status" value="1"/>
</dbReference>
<sequence>MSETKDMSFEQIIATYDIDHSGTLNRNELKTLALHFYNRKNASNELQNHLKECCTSCDLINDTRSMVM</sequence>
<name>A0A1Y3B634_EURMA</name>
<dbReference type="GO" id="GO:0005509">
    <property type="term" value="F:calcium ion binding"/>
    <property type="evidence" value="ECO:0007669"/>
    <property type="project" value="InterPro"/>
</dbReference>
<dbReference type="EMBL" id="MUJZ01041454">
    <property type="protein sequence ID" value="OTF75534.1"/>
    <property type="molecule type" value="Genomic_DNA"/>
</dbReference>
<reference evidence="3 4" key="1">
    <citation type="submission" date="2017-03" db="EMBL/GenBank/DDBJ databases">
        <title>Genome Survey of Euroglyphus maynei.</title>
        <authorList>
            <person name="Arlian L.G."/>
            <person name="Morgan M.S."/>
            <person name="Rider S.D."/>
        </authorList>
    </citation>
    <scope>NUCLEOTIDE SEQUENCE [LARGE SCALE GENOMIC DNA]</scope>
    <source>
        <strain evidence="3">Arlian Lab</strain>
        <tissue evidence="3">Whole body</tissue>
    </source>
</reference>
<evidence type="ECO:0000313" key="4">
    <source>
        <dbReference type="Proteomes" id="UP000194236"/>
    </source>
</evidence>
<evidence type="ECO:0000256" key="1">
    <source>
        <dbReference type="ARBA" id="ARBA00022837"/>
    </source>
</evidence>
<dbReference type="InterPro" id="IPR011992">
    <property type="entry name" value="EF-hand-dom_pair"/>
</dbReference>
<keyword evidence="4" id="KW-1185">Reference proteome</keyword>
<evidence type="ECO:0000259" key="2">
    <source>
        <dbReference type="PROSITE" id="PS50222"/>
    </source>
</evidence>
<dbReference type="Proteomes" id="UP000194236">
    <property type="component" value="Unassembled WGS sequence"/>
</dbReference>
<proteinExistence type="predicted"/>
<evidence type="ECO:0000313" key="3">
    <source>
        <dbReference type="EMBL" id="OTF75534.1"/>
    </source>
</evidence>
<comment type="caution">
    <text evidence="3">The sequence shown here is derived from an EMBL/GenBank/DDBJ whole genome shotgun (WGS) entry which is preliminary data.</text>
</comment>
<dbReference type="Gene3D" id="1.10.238.10">
    <property type="entry name" value="EF-hand"/>
    <property type="match status" value="1"/>
</dbReference>
<dbReference type="InterPro" id="IPR002048">
    <property type="entry name" value="EF_hand_dom"/>
</dbReference>
<organism evidence="3 4">
    <name type="scientific">Euroglyphus maynei</name>
    <name type="common">Mayne's house dust mite</name>
    <dbReference type="NCBI Taxonomy" id="6958"/>
    <lineage>
        <taxon>Eukaryota</taxon>
        <taxon>Metazoa</taxon>
        <taxon>Ecdysozoa</taxon>
        <taxon>Arthropoda</taxon>
        <taxon>Chelicerata</taxon>
        <taxon>Arachnida</taxon>
        <taxon>Acari</taxon>
        <taxon>Acariformes</taxon>
        <taxon>Sarcoptiformes</taxon>
        <taxon>Astigmata</taxon>
        <taxon>Psoroptidia</taxon>
        <taxon>Analgoidea</taxon>
        <taxon>Pyroglyphidae</taxon>
        <taxon>Pyroglyphinae</taxon>
        <taxon>Euroglyphus</taxon>
    </lineage>
</organism>